<gene>
    <name evidence="2" type="ORF">C1702_08420</name>
    <name evidence="3" type="ORF">EV676_103102</name>
</gene>
<keyword evidence="4" id="KW-1185">Reference proteome</keyword>
<dbReference type="GO" id="GO:0003677">
    <property type="term" value="F:DNA binding"/>
    <property type="evidence" value="ECO:0007669"/>
    <property type="project" value="InterPro"/>
</dbReference>
<protein>
    <submittedName>
        <fullName evidence="2">Transposase</fullName>
    </submittedName>
</protein>
<dbReference type="Proteomes" id="UP000239406">
    <property type="component" value="Unassembled WGS sequence"/>
</dbReference>
<dbReference type="AlphaFoldDB" id="A0A2S5T5J5"/>
<reference evidence="2 4" key="1">
    <citation type="submission" date="2018-02" db="EMBL/GenBank/DDBJ databases">
        <title>Reclassifiation of [Polyangium] brachysporum DSM 7029 as Guopingzhaonella breviflexa gen. nov., sp. nov., a member of the family Comamonadaceae.</title>
        <authorList>
            <person name="Tang B."/>
        </authorList>
    </citation>
    <scope>NUCLEOTIDE SEQUENCE [LARGE SCALE GENOMIC DNA]</scope>
    <source>
        <strain evidence="2 4">DSM 15344</strain>
    </source>
</reference>
<evidence type="ECO:0000313" key="4">
    <source>
        <dbReference type="Proteomes" id="UP000239406"/>
    </source>
</evidence>
<sequence length="233" mass="26168">MARLPRLAVPGHPHLVALRGHNRQVVFQNDTDYQVFLDTLRNYAVTAGLAVHAYVLLPAEVRLLATPADAGALSRTMQSLGRRYVAWYNRQHGRSGALWEARFRAGVVEADPYVLRCTVLLESLPLRHGLVLPGQDWPWSSLGHHLGHRRDPLVSEHGCWWALGNTPFDREVAYRRLFEQGLGEREVQHIEQTALQGWALGSPAFLAALAPVVARPLQPRPRGRPRKHNPVPI</sequence>
<evidence type="ECO:0000313" key="2">
    <source>
        <dbReference type="EMBL" id="PPE70270.1"/>
    </source>
</evidence>
<dbReference type="EMBL" id="PSNY01000007">
    <property type="protein sequence ID" value="PPE70270.1"/>
    <property type="molecule type" value="Genomic_DNA"/>
</dbReference>
<dbReference type="InterPro" id="IPR002686">
    <property type="entry name" value="Transposase_17"/>
</dbReference>
<reference evidence="3 5" key="2">
    <citation type="submission" date="2019-03" db="EMBL/GenBank/DDBJ databases">
        <title>Genomic Encyclopedia of Type Strains, Phase IV (KMG-IV): sequencing the most valuable type-strain genomes for metagenomic binning, comparative biology and taxonomic classification.</title>
        <authorList>
            <person name="Goeker M."/>
        </authorList>
    </citation>
    <scope>NUCLEOTIDE SEQUENCE [LARGE SCALE GENOMIC DNA]</scope>
    <source>
        <strain evidence="3 5">DSM 15264</strain>
    </source>
</reference>
<feature type="domain" description="Transposase IS200-like" evidence="1">
    <location>
        <begin position="9"/>
        <end position="124"/>
    </location>
</feature>
<dbReference type="Gene3D" id="3.30.70.1290">
    <property type="entry name" value="Transposase IS200-like"/>
    <property type="match status" value="1"/>
</dbReference>
<accession>A0A2S5T5J5</accession>
<evidence type="ECO:0000259" key="1">
    <source>
        <dbReference type="SMART" id="SM01321"/>
    </source>
</evidence>
<dbReference type="PANTHER" id="PTHR34322">
    <property type="entry name" value="TRANSPOSASE, Y1_TNP DOMAIN-CONTAINING"/>
    <property type="match status" value="1"/>
</dbReference>
<dbReference type="GO" id="GO:0004803">
    <property type="term" value="F:transposase activity"/>
    <property type="evidence" value="ECO:0007669"/>
    <property type="project" value="InterPro"/>
</dbReference>
<name>A0A2S5T5J5_9BURK</name>
<dbReference type="PANTHER" id="PTHR34322:SF2">
    <property type="entry name" value="TRANSPOSASE IS200-LIKE DOMAIN-CONTAINING PROTEIN"/>
    <property type="match status" value="1"/>
</dbReference>
<dbReference type="InterPro" id="IPR036515">
    <property type="entry name" value="Transposase_17_sf"/>
</dbReference>
<dbReference type="RefSeq" id="WP_104357245.1">
    <property type="nucleotide sequence ID" value="NZ_CALFFA010000066.1"/>
</dbReference>
<evidence type="ECO:0000313" key="3">
    <source>
        <dbReference type="EMBL" id="TCP08070.1"/>
    </source>
</evidence>
<dbReference type="SMART" id="SM01321">
    <property type="entry name" value="Y1_Tnp"/>
    <property type="match status" value="1"/>
</dbReference>
<evidence type="ECO:0000313" key="5">
    <source>
        <dbReference type="Proteomes" id="UP000294772"/>
    </source>
</evidence>
<dbReference type="GO" id="GO:0006313">
    <property type="term" value="P:DNA transposition"/>
    <property type="evidence" value="ECO:0007669"/>
    <property type="project" value="InterPro"/>
</dbReference>
<dbReference type="SUPFAM" id="SSF143422">
    <property type="entry name" value="Transposase IS200-like"/>
    <property type="match status" value="1"/>
</dbReference>
<dbReference type="EMBL" id="SLXF01000003">
    <property type="protein sequence ID" value="TCP08070.1"/>
    <property type="molecule type" value="Genomic_DNA"/>
</dbReference>
<dbReference type="Proteomes" id="UP000294772">
    <property type="component" value="Unassembled WGS sequence"/>
</dbReference>
<comment type="caution">
    <text evidence="2">The sequence shown here is derived from an EMBL/GenBank/DDBJ whole genome shotgun (WGS) entry which is preliminary data.</text>
</comment>
<organism evidence="2 4">
    <name type="scientific">Caldimonas thermodepolymerans</name>
    <dbReference type="NCBI Taxonomy" id="215580"/>
    <lineage>
        <taxon>Bacteria</taxon>
        <taxon>Pseudomonadati</taxon>
        <taxon>Pseudomonadota</taxon>
        <taxon>Betaproteobacteria</taxon>
        <taxon>Burkholderiales</taxon>
        <taxon>Sphaerotilaceae</taxon>
        <taxon>Caldimonas</taxon>
    </lineage>
</organism>
<proteinExistence type="predicted"/>
<dbReference type="OrthoDB" id="9814067at2"/>